<keyword evidence="5 6" id="KW-0456">Lyase</keyword>
<comment type="similarity">
    <text evidence="3 6">Belongs to the aldolase LacD family.</text>
</comment>
<evidence type="ECO:0000256" key="4">
    <source>
        <dbReference type="ARBA" id="ARBA00022736"/>
    </source>
</evidence>
<reference evidence="7 8" key="1">
    <citation type="submission" date="2017-05" db="EMBL/GenBank/DDBJ databases">
        <authorList>
            <person name="Varghese N."/>
            <person name="Submissions S."/>
        </authorList>
    </citation>
    <scope>NUCLEOTIDE SEQUENCE [LARGE SCALE GENOMIC DNA]</scope>
    <source>
        <strain evidence="7 8">DSM 45474</strain>
    </source>
</reference>
<comment type="catalytic activity">
    <reaction evidence="1 6">
        <text>D-tagatofuranose 1,6-bisphosphate = D-glyceraldehyde 3-phosphate + dihydroxyacetone phosphate</text>
        <dbReference type="Rhea" id="RHEA:22948"/>
        <dbReference type="ChEBI" id="CHEBI:57642"/>
        <dbReference type="ChEBI" id="CHEBI:58694"/>
        <dbReference type="ChEBI" id="CHEBI:59776"/>
        <dbReference type="EC" id="4.1.2.40"/>
    </reaction>
</comment>
<dbReference type="GO" id="GO:0061595">
    <property type="term" value="F:6-deoxy-6-sulfofructose-1-phosphate aldolase activity"/>
    <property type="evidence" value="ECO:0007669"/>
    <property type="project" value="TreeGrafter"/>
</dbReference>
<sequence length="330" mass="37383">MRLTPGKRRGLEAISDEDHVVLATAMDQRGSLGKMIQTYNENISYGDGLIRFKIGVSEVLGNQSSSLLLDPEYGWEAAERLDENIGLIMAYEKTGYDASEKGRLPNLVDYYAVQDLVKAGADAIKLLVYYDTEEEKKYNDIKKTFIKRVGDECRQNDVLFILEPVSYSAAGLDSKGVAFAKRKPEIIEYFMEEFSREVYGIDLLKVEVPVAIYNIEGYQQYDSYQPVYSREEAATFYYNCSKKSRLPFIYLSGGVTNEQFIETLYFAKEAGSKFNGCLSGRAIWKEGICSFAEEGDNAYYRWLKTTGANNLRKVITAIKEAATPWDDIVE</sequence>
<dbReference type="NCBIfam" id="NF009498">
    <property type="entry name" value="PRK12858.1"/>
    <property type="match status" value="1"/>
</dbReference>
<keyword evidence="8" id="KW-1185">Reference proteome</keyword>
<dbReference type="EC" id="4.1.2.40" evidence="6"/>
<dbReference type="GO" id="GO:1902777">
    <property type="term" value="P:6-sulfoquinovose(1-) catabolic process"/>
    <property type="evidence" value="ECO:0007669"/>
    <property type="project" value="TreeGrafter"/>
</dbReference>
<evidence type="ECO:0000256" key="1">
    <source>
        <dbReference type="ARBA" id="ARBA00000567"/>
    </source>
</evidence>
<organism evidence="7 8">
    <name type="scientific">Melghirimyces algeriensis</name>
    <dbReference type="NCBI Taxonomy" id="910412"/>
    <lineage>
        <taxon>Bacteria</taxon>
        <taxon>Bacillati</taxon>
        <taxon>Bacillota</taxon>
        <taxon>Bacilli</taxon>
        <taxon>Bacillales</taxon>
        <taxon>Thermoactinomycetaceae</taxon>
        <taxon>Melghirimyces</taxon>
    </lineage>
</organism>
<dbReference type="PANTHER" id="PTHR39340:SF1">
    <property type="entry name" value="SULFOFRUCTOSEPHOSPHATE ALDOLASE"/>
    <property type="match status" value="1"/>
</dbReference>
<dbReference type="RefSeq" id="WP_142505053.1">
    <property type="nucleotide sequence ID" value="NZ_FXTI01000003.1"/>
</dbReference>
<keyword evidence="4 6" id="KW-0423">Lactose metabolism</keyword>
<dbReference type="InterPro" id="IPR002915">
    <property type="entry name" value="DeoC/FbaB/LacD_aldolase"/>
</dbReference>
<accession>A0A521CF25</accession>
<dbReference type="Pfam" id="PF01791">
    <property type="entry name" value="DeoC"/>
    <property type="match status" value="1"/>
</dbReference>
<evidence type="ECO:0000256" key="5">
    <source>
        <dbReference type="ARBA" id="ARBA00023239"/>
    </source>
</evidence>
<name>A0A521CF25_9BACL</name>
<dbReference type="Proteomes" id="UP000315636">
    <property type="component" value="Unassembled WGS sequence"/>
</dbReference>
<evidence type="ECO:0000313" key="8">
    <source>
        <dbReference type="Proteomes" id="UP000315636"/>
    </source>
</evidence>
<dbReference type="InterPro" id="IPR013785">
    <property type="entry name" value="Aldolase_TIM"/>
</dbReference>
<dbReference type="GO" id="GO:0009024">
    <property type="term" value="F:tagatose-6-phosphate kinase activity"/>
    <property type="evidence" value="ECO:0007669"/>
    <property type="project" value="InterPro"/>
</dbReference>
<dbReference type="InterPro" id="IPR050552">
    <property type="entry name" value="LacD_aldolase"/>
</dbReference>
<dbReference type="GO" id="GO:2001059">
    <property type="term" value="P:D-tagatose 6-phosphate catabolic process"/>
    <property type="evidence" value="ECO:0007669"/>
    <property type="project" value="UniProtKB-UniRule"/>
</dbReference>
<dbReference type="OrthoDB" id="106309at2"/>
<evidence type="ECO:0000256" key="6">
    <source>
        <dbReference type="HAMAP-Rule" id="MF_00734"/>
    </source>
</evidence>
<dbReference type="UniPathway" id="UPA00704">
    <property type="reaction ID" value="UER00716"/>
</dbReference>
<dbReference type="GO" id="GO:0019512">
    <property type="term" value="P:lactose catabolic process via tagatose-6-phosphate"/>
    <property type="evidence" value="ECO:0007669"/>
    <property type="project" value="InterPro"/>
</dbReference>
<dbReference type="PANTHER" id="PTHR39340">
    <property type="entry name" value="SULFOFRUCTOSEPHOSPHATE ALDOLASE"/>
    <property type="match status" value="1"/>
</dbReference>
<dbReference type="InterPro" id="IPR005927">
    <property type="entry name" value="Tag_1.6-dipho_adolase"/>
</dbReference>
<evidence type="ECO:0000256" key="2">
    <source>
        <dbReference type="ARBA" id="ARBA00005191"/>
    </source>
</evidence>
<dbReference type="EMBL" id="FXTI01000003">
    <property type="protein sequence ID" value="SMO58033.1"/>
    <property type="molecule type" value="Genomic_DNA"/>
</dbReference>
<dbReference type="SMART" id="SM01133">
    <property type="entry name" value="DeoC"/>
    <property type="match status" value="1"/>
</dbReference>
<dbReference type="SUPFAM" id="SSF51569">
    <property type="entry name" value="Aldolase"/>
    <property type="match status" value="1"/>
</dbReference>
<comment type="pathway">
    <text evidence="2 6">Carbohydrate metabolism; D-tagatose 6-phosphate degradation; D-glyceraldehyde 3-phosphate and glycerone phosphate from D-tagatose 6-phosphate: step 2/2.</text>
</comment>
<protein>
    <recommendedName>
        <fullName evidence="6">Tagatose 1,6-diphosphate aldolase</fullName>
        <ecNumber evidence="6">4.1.2.40</ecNumber>
    </recommendedName>
    <alternativeName>
        <fullName evidence="6">D-tagatose-1,6-bisphosphate aldolase</fullName>
    </alternativeName>
    <alternativeName>
        <fullName evidence="6">Tagatose-bisphosphate aldolase</fullName>
    </alternativeName>
</protein>
<dbReference type="HAMAP" id="MF_00734">
    <property type="entry name" value="LacD"/>
    <property type="match status" value="1"/>
</dbReference>
<proteinExistence type="inferred from homology"/>
<evidence type="ECO:0000256" key="3">
    <source>
        <dbReference type="ARBA" id="ARBA00008679"/>
    </source>
</evidence>
<dbReference type="AlphaFoldDB" id="A0A521CF25"/>
<dbReference type="Gene3D" id="3.20.20.70">
    <property type="entry name" value="Aldolase class I"/>
    <property type="match status" value="1"/>
</dbReference>
<gene>
    <name evidence="6" type="primary">lacD</name>
    <name evidence="7" type="ORF">SAMN06264849_103331</name>
</gene>
<dbReference type="GO" id="GO:0009025">
    <property type="term" value="F:tagatose-bisphosphate aldolase activity"/>
    <property type="evidence" value="ECO:0007669"/>
    <property type="project" value="UniProtKB-UniRule"/>
</dbReference>
<evidence type="ECO:0000313" key="7">
    <source>
        <dbReference type="EMBL" id="SMO58033.1"/>
    </source>
</evidence>